<evidence type="ECO:0000313" key="1">
    <source>
        <dbReference type="EMBL" id="CAJ1399134.1"/>
    </source>
</evidence>
<keyword evidence="2" id="KW-1185">Reference proteome</keyword>
<name>A0AA36J4V2_9DINO</name>
<dbReference type="GO" id="GO:0008081">
    <property type="term" value="F:phosphoric diester hydrolase activity"/>
    <property type="evidence" value="ECO:0007669"/>
    <property type="project" value="InterPro"/>
</dbReference>
<accession>A0AA36J4V2</accession>
<protein>
    <submittedName>
        <fullName evidence="1">Uncharacterized protein</fullName>
    </submittedName>
</protein>
<dbReference type="GO" id="GO:0006629">
    <property type="term" value="P:lipid metabolic process"/>
    <property type="evidence" value="ECO:0007669"/>
    <property type="project" value="InterPro"/>
</dbReference>
<proteinExistence type="predicted"/>
<gene>
    <name evidence="1" type="ORF">EVOR1521_LOCUS22723</name>
</gene>
<dbReference type="SUPFAM" id="SSF51695">
    <property type="entry name" value="PLC-like phosphodiesterases"/>
    <property type="match status" value="1"/>
</dbReference>
<reference evidence="1" key="1">
    <citation type="submission" date="2023-08" db="EMBL/GenBank/DDBJ databases">
        <authorList>
            <person name="Chen Y."/>
            <person name="Shah S."/>
            <person name="Dougan E. K."/>
            <person name="Thang M."/>
            <person name="Chan C."/>
        </authorList>
    </citation>
    <scope>NUCLEOTIDE SEQUENCE</scope>
</reference>
<dbReference type="Proteomes" id="UP001178507">
    <property type="component" value="Unassembled WGS sequence"/>
</dbReference>
<organism evidence="1 2">
    <name type="scientific">Effrenium voratum</name>
    <dbReference type="NCBI Taxonomy" id="2562239"/>
    <lineage>
        <taxon>Eukaryota</taxon>
        <taxon>Sar</taxon>
        <taxon>Alveolata</taxon>
        <taxon>Dinophyceae</taxon>
        <taxon>Suessiales</taxon>
        <taxon>Symbiodiniaceae</taxon>
        <taxon>Effrenium</taxon>
    </lineage>
</organism>
<sequence>MVACEQLHIEICSHRGALSQDDSPKLLTSEGLNDLLGAGFRCADLDLTREKESWIIGHPGDLSTLKSLGRDLSEALGFPQLLQTWQHQNRRLLALELKAEPVTATELEELLEQLTAQRLPNGSVGVWYLPQELGLFEQVHRDRYPGLLGIMAMFDRPWRGADVGSKESLDAAARAGIQVLGMSIRLSSELLSEASRRKFLVVAFGVNSEEDLLKAAQSNVHLALSDNPLEIRSKLAQLKSPRGKQEAQVGALTVTLHGYRGYGWPHW</sequence>
<dbReference type="Gene3D" id="3.20.20.190">
    <property type="entry name" value="Phosphatidylinositol (PI) phosphodiesterase"/>
    <property type="match status" value="1"/>
</dbReference>
<dbReference type="EMBL" id="CAUJNA010003325">
    <property type="protein sequence ID" value="CAJ1399134.1"/>
    <property type="molecule type" value="Genomic_DNA"/>
</dbReference>
<evidence type="ECO:0000313" key="2">
    <source>
        <dbReference type="Proteomes" id="UP001178507"/>
    </source>
</evidence>
<dbReference type="AlphaFoldDB" id="A0AA36J4V2"/>
<dbReference type="InterPro" id="IPR017946">
    <property type="entry name" value="PLC-like_Pdiesterase_TIM-brl"/>
</dbReference>
<comment type="caution">
    <text evidence="1">The sequence shown here is derived from an EMBL/GenBank/DDBJ whole genome shotgun (WGS) entry which is preliminary data.</text>
</comment>